<dbReference type="InterPro" id="IPR013083">
    <property type="entry name" value="Znf_RING/FYVE/PHD"/>
</dbReference>
<keyword evidence="1" id="KW-0862">Zinc</keyword>
<dbReference type="GO" id="GO:0003676">
    <property type="term" value="F:nucleic acid binding"/>
    <property type="evidence" value="ECO:0007669"/>
    <property type="project" value="InterPro"/>
</dbReference>
<feature type="domain" description="CCHC-type" evidence="3">
    <location>
        <begin position="173"/>
        <end position="186"/>
    </location>
</feature>
<dbReference type="PROSITE" id="PS50158">
    <property type="entry name" value="ZF_CCHC"/>
    <property type="match status" value="1"/>
</dbReference>
<accession>A0A398A8S4</accession>
<evidence type="ECO:0000259" key="3">
    <source>
        <dbReference type="PROSITE" id="PS50158"/>
    </source>
</evidence>
<dbReference type="InterPro" id="IPR025558">
    <property type="entry name" value="DUF4283"/>
</dbReference>
<dbReference type="PANTHER" id="PTHR31286:SF167">
    <property type="entry name" value="OS09G0268800 PROTEIN"/>
    <property type="match status" value="1"/>
</dbReference>
<dbReference type="InterPro" id="IPR040256">
    <property type="entry name" value="At4g02000-like"/>
</dbReference>
<dbReference type="PROSITE" id="PS50089">
    <property type="entry name" value="ZF_RING_2"/>
    <property type="match status" value="1"/>
</dbReference>
<sequence length="511" mass="58753">MFDGSSSHCLVGKFFTNSTPPSAADTEQTLRKQWVLSGDMTVKKLDDGHTFLFEFTQKNDKEKILKRRPYNVNGVLIVIKDLISSDTIDFTSDSFLVAVVGLPLYLCTDDFLPTLQSQVGDNNAVFHGMSNNNRFIYLRVDVDLKKPLRPGFYIGQNQNRFVGFKYLNLGDFCYNCGMIGHVREKCVQVKLPVERALNATSRTHVYGPWLRHSSVETSCQINLMILPNDVGECEKSLTYPQFCIEVEFKMLAVCNTITESATTSISRFRFPCSYLYTEIESTDSIATSKAYEVIRREIYEKTPSSLGYVRHMPDVTESLVEELKLIQKDKFSCDDKWLTLKLQIILQYHLTHVDHETLLSIFRERSIEREIEFLIKKRVEKNENLLSLSSWEDQIREVISEMGFTRYMHHSYVSRRANKAMLEAIQIEIASIRCTVPADRSTVCRLKRFKVLGPDMDRLEPCVICTEEMFLAEEATSMPCCSHVFHSSCIEKWFQVGNKCPLCGFMLPSQK</sequence>
<gene>
    <name evidence="4" type="ORF">BRARA_B00961</name>
</gene>
<dbReference type="InterPro" id="IPR025836">
    <property type="entry name" value="Zn_knuckle_CX2CX4HX4C"/>
</dbReference>
<dbReference type="Pfam" id="PF14111">
    <property type="entry name" value="DUF4283"/>
    <property type="match status" value="1"/>
</dbReference>
<organism evidence="4 5">
    <name type="scientific">Brassica campestris</name>
    <name type="common">Field mustard</name>
    <dbReference type="NCBI Taxonomy" id="3711"/>
    <lineage>
        <taxon>Eukaryota</taxon>
        <taxon>Viridiplantae</taxon>
        <taxon>Streptophyta</taxon>
        <taxon>Embryophyta</taxon>
        <taxon>Tracheophyta</taxon>
        <taxon>Spermatophyta</taxon>
        <taxon>Magnoliopsida</taxon>
        <taxon>eudicotyledons</taxon>
        <taxon>Gunneridae</taxon>
        <taxon>Pentapetalae</taxon>
        <taxon>rosids</taxon>
        <taxon>malvids</taxon>
        <taxon>Brassicales</taxon>
        <taxon>Brassicaceae</taxon>
        <taxon>Brassiceae</taxon>
        <taxon>Brassica</taxon>
    </lineage>
</organism>
<dbReference type="Pfam" id="PF14392">
    <property type="entry name" value="zf-CCHC_4"/>
    <property type="match status" value="1"/>
</dbReference>
<evidence type="ECO:0000259" key="2">
    <source>
        <dbReference type="PROSITE" id="PS50089"/>
    </source>
</evidence>
<reference evidence="4 5" key="1">
    <citation type="submission" date="2018-06" db="EMBL/GenBank/DDBJ databases">
        <title>WGS assembly of Brassica rapa FPsc.</title>
        <authorList>
            <person name="Bowman J."/>
            <person name="Kohchi T."/>
            <person name="Yamato K."/>
            <person name="Jenkins J."/>
            <person name="Shu S."/>
            <person name="Ishizaki K."/>
            <person name="Yamaoka S."/>
            <person name="Nishihama R."/>
            <person name="Nakamura Y."/>
            <person name="Berger F."/>
            <person name="Adam C."/>
            <person name="Aki S."/>
            <person name="Althoff F."/>
            <person name="Araki T."/>
            <person name="Arteaga-Vazquez M."/>
            <person name="Balasubrmanian S."/>
            <person name="Bauer D."/>
            <person name="Boehm C."/>
            <person name="Briginshaw L."/>
            <person name="Caballero-Perez J."/>
            <person name="Catarino B."/>
            <person name="Chen F."/>
            <person name="Chiyoda S."/>
            <person name="Chovatia M."/>
            <person name="Davies K."/>
            <person name="Delmans M."/>
            <person name="Demura T."/>
            <person name="Dierschke T."/>
            <person name="Dolan L."/>
            <person name="Dorantes-Acosta A."/>
            <person name="Eklund D."/>
            <person name="Florent S."/>
            <person name="Flores-Sandoval E."/>
            <person name="Fujiyama A."/>
            <person name="Fukuzawa H."/>
            <person name="Galik B."/>
            <person name="Grimanelli D."/>
            <person name="Grimwood J."/>
            <person name="Grossniklaus U."/>
            <person name="Hamada T."/>
            <person name="Haseloff J."/>
            <person name="Hetherington A."/>
            <person name="Higo A."/>
            <person name="Hirakawa Y."/>
            <person name="Hundley H."/>
            <person name="Ikeda Y."/>
            <person name="Inoue K."/>
            <person name="Inoue S."/>
            <person name="Ishida S."/>
            <person name="Jia Q."/>
            <person name="Kakita M."/>
            <person name="Kanazawa T."/>
            <person name="Kawai Y."/>
            <person name="Kawashima T."/>
            <person name="Kennedy M."/>
            <person name="Kinose K."/>
            <person name="Kinoshita T."/>
            <person name="Kohara Y."/>
            <person name="Koide E."/>
            <person name="Komatsu K."/>
            <person name="Kopischke S."/>
            <person name="Kubo M."/>
            <person name="Kyozuka J."/>
            <person name="Lagercrantz U."/>
            <person name="Lin S."/>
            <person name="Lindquist E."/>
            <person name="Lipzen A."/>
            <person name="Lu C."/>
            <person name="Luna E."/>
            <person name="Martienssen R."/>
            <person name="Minamino N."/>
            <person name="Mizutani M."/>
            <person name="Mizutani M."/>
            <person name="Mochizuki N."/>
            <person name="Monte I."/>
            <person name="Mosher R."/>
            <person name="Nagasaki H."/>
            <person name="Nakagami H."/>
            <person name="Naramoto S."/>
            <person name="Nishitani K."/>
            <person name="Ohtani M."/>
            <person name="Okamoto T."/>
            <person name="Okumura M."/>
            <person name="Phillips J."/>
            <person name="Pollak B."/>
            <person name="Reinders A."/>
            <person name="Roevekamp M."/>
            <person name="Sano R."/>
            <person name="Sawa S."/>
            <person name="Schmid M."/>
            <person name="Shirakawa M."/>
            <person name="Solano R."/>
            <person name="Spunde A."/>
            <person name="Suetsugu N."/>
            <person name="Sugano S."/>
            <person name="Sugiyama A."/>
            <person name="Sun R."/>
            <person name="Suzuki Y."/>
            <person name="Takenaka M."/>
            <person name="Takezawa D."/>
            <person name="Tomogane H."/>
            <person name="Tsuzuki M."/>
            <person name="Ueda T."/>
            <person name="Umeda M."/>
            <person name="Ward J."/>
            <person name="Watanabe Y."/>
            <person name="Yazaki K."/>
            <person name="Yokoyama R."/>
            <person name="Yoshitake Y."/>
            <person name="Yotsui I."/>
            <person name="Zachgo S."/>
            <person name="Schmutz J."/>
        </authorList>
    </citation>
    <scope>NUCLEOTIDE SEQUENCE [LARGE SCALE GENOMIC DNA]</scope>
    <source>
        <strain evidence="5">cv. B-3</strain>
    </source>
</reference>
<keyword evidence="1" id="KW-0479">Metal-binding</keyword>
<evidence type="ECO:0000313" key="4">
    <source>
        <dbReference type="EMBL" id="RID73835.1"/>
    </source>
</evidence>
<protein>
    <recommendedName>
        <fullName evidence="6">RING-type domain-containing protein</fullName>
    </recommendedName>
</protein>
<dbReference type="Gene3D" id="3.30.40.10">
    <property type="entry name" value="Zinc/RING finger domain, C3HC4 (zinc finger)"/>
    <property type="match status" value="1"/>
</dbReference>
<evidence type="ECO:0000256" key="1">
    <source>
        <dbReference type="PROSITE-ProRule" id="PRU00047"/>
    </source>
</evidence>
<feature type="domain" description="RING-type" evidence="2">
    <location>
        <begin position="462"/>
        <end position="503"/>
    </location>
</feature>
<keyword evidence="1" id="KW-0863">Zinc-finger</keyword>
<dbReference type="PANTHER" id="PTHR31286">
    <property type="entry name" value="GLYCINE-RICH CELL WALL STRUCTURAL PROTEIN 1.8-LIKE"/>
    <property type="match status" value="1"/>
</dbReference>
<name>A0A398A8S4_BRACM</name>
<dbReference type="GO" id="GO:0008270">
    <property type="term" value="F:zinc ion binding"/>
    <property type="evidence" value="ECO:0007669"/>
    <property type="project" value="UniProtKB-KW"/>
</dbReference>
<dbReference type="Proteomes" id="UP000264353">
    <property type="component" value="Chromosome A2"/>
</dbReference>
<evidence type="ECO:0000313" key="5">
    <source>
        <dbReference type="Proteomes" id="UP000264353"/>
    </source>
</evidence>
<dbReference type="EMBL" id="CM010629">
    <property type="protein sequence ID" value="RID73835.1"/>
    <property type="molecule type" value="Genomic_DNA"/>
</dbReference>
<dbReference type="InterPro" id="IPR001878">
    <property type="entry name" value="Znf_CCHC"/>
</dbReference>
<dbReference type="InterPro" id="IPR001841">
    <property type="entry name" value="Znf_RING"/>
</dbReference>
<dbReference type="SUPFAM" id="SSF57850">
    <property type="entry name" value="RING/U-box"/>
    <property type="match status" value="1"/>
</dbReference>
<dbReference type="AlphaFoldDB" id="A0A398A8S4"/>
<proteinExistence type="predicted"/>
<evidence type="ECO:0008006" key="6">
    <source>
        <dbReference type="Google" id="ProtNLM"/>
    </source>
</evidence>
<dbReference type="SMART" id="SM00184">
    <property type="entry name" value="RING"/>
    <property type="match status" value="1"/>
</dbReference>
<dbReference type="Pfam" id="PF13639">
    <property type="entry name" value="zf-RING_2"/>
    <property type="match status" value="1"/>
</dbReference>